<dbReference type="Proteomes" id="UP000189935">
    <property type="component" value="Chromosome I"/>
</dbReference>
<dbReference type="AlphaFoldDB" id="A0A1M6MN23"/>
<accession>A0A1M6MN23</accession>
<dbReference type="OrthoDB" id="8250264at2"/>
<gene>
    <name evidence="1" type="ORF">SAMN05444159_1677</name>
</gene>
<sequence length="384" mass="42938">MASGDLIPSNHDQSEPADAEVQFALVITRMIDSVKNNPDDMRQAIYDLARYKLQEQFTYADVKDIKRTQQALESAIRGVEAFSRQHGSITAAVPPPSGIGHPDVKEPVSRDLPPEWIRDVGSQPRFGMKRAPADVSWRSTRRLPWPYVKRTLGMFAILVAILVAVQQRERFALLIQNLPKYERQAAVEQPRPPAPAISVKIPEPPPKKPAPLRPTDYGVYAVSDDSLIELQPLTGRPPDIRVAVSAALKAPNRTLLPNGHPKFIVFRRDVASNISDRAEVRIMAKIAREFSAEVAGKKPSDGDDSWVIRNLSFPFRSSPVSDNPEMYELHSEDPALELTPGRYALVLKNQAYDFIVEGEAVDPRQCIERIITSNGTYYSECKKL</sequence>
<evidence type="ECO:0000313" key="1">
    <source>
        <dbReference type="EMBL" id="SHJ84881.1"/>
    </source>
</evidence>
<dbReference type="RefSeq" id="WP_079537742.1">
    <property type="nucleotide sequence ID" value="NZ_LT670844.1"/>
</dbReference>
<reference evidence="1 2" key="1">
    <citation type="submission" date="2016-11" db="EMBL/GenBank/DDBJ databases">
        <authorList>
            <person name="Jaros S."/>
            <person name="Januszkiewicz K."/>
            <person name="Wedrychowicz H."/>
        </authorList>
    </citation>
    <scope>NUCLEOTIDE SEQUENCE [LARGE SCALE GENOMIC DNA]</scope>
    <source>
        <strain evidence="1 2">GAS499</strain>
    </source>
</reference>
<organism evidence="1 2">
    <name type="scientific">Bradyrhizobium lablabi</name>
    <dbReference type="NCBI Taxonomy" id="722472"/>
    <lineage>
        <taxon>Bacteria</taxon>
        <taxon>Pseudomonadati</taxon>
        <taxon>Pseudomonadota</taxon>
        <taxon>Alphaproteobacteria</taxon>
        <taxon>Hyphomicrobiales</taxon>
        <taxon>Nitrobacteraceae</taxon>
        <taxon>Bradyrhizobium</taxon>
    </lineage>
</organism>
<proteinExistence type="predicted"/>
<evidence type="ECO:0000313" key="2">
    <source>
        <dbReference type="Proteomes" id="UP000189935"/>
    </source>
</evidence>
<dbReference type="EMBL" id="LT670844">
    <property type="protein sequence ID" value="SHJ84881.1"/>
    <property type="molecule type" value="Genomic_DNA"/>
</dbReference>
<protein>
    <submittedName>
        <fullName evidence="1">Uncharacterized protein</fullName>
    </submittedName>
</protein>
<name>A0A1M6MN23_9BRAD</name>